<evidence type="ECO:0000256" key="5">
    <source>
        <dbReference type="ARBA" id="ARBA00022771"/>
    </source>
</evidence>
<dbReference type="InterPro" id="IPR010402">
    <property type="entry name" value="CCT_domain"/>
</dbReference>
<keyword evidence="5 8" id="KW-0863">Zinc-finger</keyword>
<reference evidence="14" key="1">
    <citation type="journal article" date="2012" name="Nat. Biotechnol.">
        <title>Reference genome sequence of the model plant Setaria.</title>
        <authorList>
            <person name="Bennetzen J.L."/>
            <person name="Schmutz J."/>
            <person name="Wang H."/>
            <person name="Percifield R."/>
            <person name="Hawkins J."/>
            <person name="Pontaroli A.C."/>
            <person name="Estep M."/>
            <person name="Feng L."/>
            <person name="Vaughn J.N."/>
            <person name="Grimwood J."/>
            <person name="Jenkins J."/>
            <person name="Barry K."/>
            <person name="Lindquist E."/>
            <person name="Hellsten U."/>
            <person name="Deshpande S."/>
            <person name="Wang X."/>
            <person name="Wu X."/>
            <person name="Mitros T."/>
            <person name="Triplett J."/>
            <person name="Yang X."/>
            <person name="Ye C.Y."/>
            <person name="Mauro-Herrera M."/>
            <person name="Wang L."/>
            <person name="Li P."/>
            <person name="Sharma M."/>
            <person name="Sharma R."/>
            <person name="Ronald P.C."/>
            <person name="Panaud O."/>
            <person name="Kellogg E.A."/>
            <person name="Brutnell T.P."/>
            <person name="Doust A.N."/>
            <person name="Tuskan G.A."/>
            <person name="Rokhsar D."/>
            <person name="Devos K.M."/>
        </authorList>
    </citation>
    <scope>NUCLEOTIDE SEQUENCE [LARGE SCALE GENOMIC DNA]</scope>
    <source>
        <strain evidence="14">cv. Yugu1</strain>
    </source>
</reference>
<keyword evidence="14" id="KW-1185">Reference proteome</keyword>
<dbReference type="PROSITE" id="PS50119">
    <property type="entry name" value="ZF_BBOX"/>
    <property type="match status" value="1"/>
</dbReference>
<evidence type="ECO:0000256" key="6">
    <source>
        <dbReference type="ARBA" id="ARBA00022833"/>
    </source>
</evidence>
<evidence type="ECO:0000256" key="7">
    <source>
        <dbReference type="ARBA" id="ARBA00023242"/>
    </source>
</evidence>
<dbReference type="GO" id="GO:0005634">
    <property type="term" value="C:nucleus"/>
    <property type="evidence" value="ECO:0007669"/>
    <property type="project" value="UniProtKB-SubCell"/>
</dbReference>
<feature type="region of interest" description="Disordered" evidence="10">
    <location>
        <begin position="81"/>
        <end position="278"/>
    </location>
</feature>
<dbReference type="InParanoid" id="K4A6V6"/>
<evidence type="ECO:0000259" key="12">
    <source>
        <dbReference type="PROSITE" id="PS51017"/>
    </source>
</evidence>
<dbReference type="OMA" id="TPCHGFQ"/>
<sequence>MEGKGRKGGEGKASLLTSRHPRHVTGLASAGSWSRAVPSPPTAASPAQIFSPDRCTSPSRPLPPSRPCRTMAKLLLRAFCPRLPSHPSPSPLPGKRIATPPVSSESDHPSPSLPSLLPRPANWRTGPTPRVDHGTPVQRRRPAGRFAPSRGVAEQTSSSAQQQHSLHRSPLRSAPAHGSRSSPVLLLIPQAKPVGGSETGPVSTCGRTASHPLALSSVPRSSERRRLPIAVASPATGGMGEEDQRKQVVGSERDQELERRPGEEGEEEEAKKAAPGEAEAGAGAGADAASCDYCGVAAAAVYCRADAARLCLPCDRHVHGANGVCSRHARAPLCADCRAAAAVFRHAASAAFLCSNCDFGRHRDGGGEPALQDRCAVQPYSGCPPATELAALLGVPLFDKPAAEDGGWWNIWEEPQVLSLEDLIVPTTPCHGFQPLLTPSSPKNRSICTDEKMNEEILRQLGELAESDGGVQAAAGHEEAEQAGVQFPSWAPPPQYTTGHGNFGAENSHEVATMPTPGYENGNWNNGDYHVLNDACKVELTYDQVPVSSAEACLSSFVPMSEICPSMSNGSSMEENHQGNPNLATPLQAPKRTGFDVVPCPDRDSVISRYKEKRKTRRFDRQVRYESRKVRADGRQRIKGRFAKAHQT</sequence>
<evidence type="ECO:0000256" key="8">
    <source>
        <dbReference type="PROSITE-ProRule" id="PRU00024"/>
    </source>
</evidence>
<protein>
    <recommendedName>
        <fullName evidence="15">CCT domain-containing protein</fullName>
    </recommendedName>
</protein>
<evidence type="ECO:0000313" key="14">
    <source>
        <dbReference type="Proteomes" id="UP000004995"/>
    </source>
</evidence>
<dbReference type="PANTHER" id="PTHR31717:SF10">
    <property type="entry name" value="CCT MOTIF FAMILY PROTEIN, EXPRESSED"/>
    <property type="match status" value="1"/>
</dbReference>
<keyword evidence="4" id="KW-0677">Repeat</keyword>
<evidence type="ECO:0000256" key="4">
    <source>
        <dbReference type="ARBA" id="ARBA00022737"/>
    </source>
</evidence>
<dbReference type="PANTHER" id="PTHR31717">
    <property type="entry name" value="ZINC FINGER PROTEIN CONSTANS-LIKE 10"/>
    <property type="match status" value="1"/>
</dbReference>
<evidence type="ECO:0000256" key="2">
    <source>
        <dbReference type="ARBA" id="ARBA00010024"/>
    </source>
</evidence>
<dbReference type="GO" id="GO:0006355">
    <property type="term" value="P:regulation of DNA-templated transcription"/>
    <property type="evidence" value="ECO:0007669"/>
    <property type="project" value="UniProtKB-ARBA"/>
</dbReference>
<dbReference type="eggNOG" id="ENOG502QVV7">
    <property type="taxonomic scope" value="Eukaryota"/>
</dbReference>
<dbReference type="AlphaFoldDB" id="K4A6V6"/>
<dbReference type="EMBL" id="AGNK02005985">
    <property type="status" value="NOT_ANNOTATED_CDS"/>
    <property type="molecule type" value="Genomic_DNA"/>
</dbReference>
<dbReference type="InterPro" id="IPR000315">
    <property type="entry name" value="Znf_B-box"/>
</dbReference>
<dbReference type="SMART" id="SM00336">
    <property type="entry name" value="BBOX"/>
    <property type="match status" value="1"/>
</dbReference>
<dbReference type="InterPro" id="IPR049808">
    <property type="entry name" value="CONSTANS-like_Bbox1"/>
</dbReference>
<evidence type="ECO:0000256" key="1">
    <source>
        <dbReference type="ARBA" id="ARBA00004123"/>
    </source>
</evidence>
<feature type="compositionally biased region" description="Polar residues" evidence="10">
    <location>
        <begin position="154"/>
        <end position="164"/>
    </location>
</feature>
<dbReference type="PROSITE" id="PS51017">
    <property type="entry name" value="CCT"/>
    <property type="match status" value="1"/>
</dbReference>
<comment type="similarity">
    <text evidence="2">Belongs to the CONSTANS family.</text>
</comment>
<feature type="compositionally biased region" description="Basic and acidic residues" evidence="10">
    <location>
        <begin position="1"/>
        <end position="10"/>
    </location>
</feature>
<reference evidence="13" key="2">
    <citation type="submission" date="2018-08" db="UniProtKB">
        <authorList>
            <consortium name="EnsemblPlants"/>
        </authorList>
    </citation>
    <scope>IDENTIFICATION</scope>
    <source>
        <strain evidence="13">Yugu1</strain>
    </source>
</reference>
<dbReference type="FunCoup" id="K4A6V6">
    <property type="interactions" value="604"/>
</dbReference>
<evidence type="ECO:0000313" key="13">
    <source>
        <dbReference type="EnsemblPlants" id="KQK90887"/>
    </source>
</evidence>
<dbReference type="Pfam" id="PF06203">
    <property type="entry name" value="CCT"/>
    <property type="match status" value="1"/>
</dbReference>
<proteinExistence type="inferred from homology"/>
<dbReference type="CDD" id="cd19821">
    <property type="entry name" value="Bbox1_BBX-like"/>
    <property type="match status" value="1"/>
</dbReference>
<evidence type="ECO:0000256" key="9">
    <source>
        <dbReference type="PROSITE-ProRule" id="PRU00357"/>
    </source>
</evidence>
<keyword evidence="7 9" id="KW-0539">Nucleus</keyword>
<dbReference type="EnsemblPlants" id="KQK90887">
    <property type="protein sequence ID" value="KQK90887"/>
    <property type="gene ID" value="SETIT_034611mg"/>
</dbReference>
<evidence type="ECO:0008006" key="15">
    <source>
        <dbReference type="Google" id="ProtNLM"/>
    </source>
</evidence>
<dbReference type="GO" id="GO:0008270">
    <property type="term" value="F:zinc ion binding"/>
    <property type="evidence" value="ECO:0007669"/>
    <property type="project" value="UniProtKB-KW"/>
</dbReference>
<evidence type="ECO:0000256" key="3">
    <source>
        <dbReference type="ARBA" id="ARBA00022723"/>
    </source>
</evidence>
<feature type="compositionally biased region" description="Basic and acidic residues" evidence="10">
    <location>
        <begin position="242"/>
        <end position="274"/>
    </location>
</feature>
<dbReference type="Proteomes" id="UP000004995">
    <property type="component" value="Unassembled WGS sequence"/>
</dbReference>
<feature type="domain" description="B box-type" evidence="11">
    <location>
        <begin position="286"/>
        <end position="333"/>
    </location>
</feature>
<comment type="subcellular location">
    <subcellularLocation>
        <location evidence="1 9">Nucleus</location>
    </subcellularLocation>
</comment>
<evidence type="ECO:0000256" key="10">
    <source>
        <dbReference type="SAM" id="MobiDB-lite"/>
    </source>
</evidence>
<dbReference type="Gramene" id="KQK90887">
    <property type="protein sequence ID" value="KQK90887"/>
    <property type="gene ID" value="SETIT_034611mg"/>
</dbReference>
<feature type="region of interest" description="Disordered" evidence="10">
    <location>
        <begin position="1"/>
        <end position="69"/>
    </location>
</feature>
<evidence type="ECO:0000259" key="11">
    <source>
        <dbReference type="PROSITE" id="PS50119"/>
    </source>
</evidence>
<keyword evidence="6" id="KW-0862">Zinc</keyword>
<feature type="compositionally biased region" description="Low complexity" evidence="10">
    <location>
        <begin position="100"/>
        <end position="120"/>
    </location>
</feature>
<accession>K4A6V6</accession>
<dbReference type="HOGENOM" id="CLU_028225_0_2_1"/>
<name>K4A6V6_SETIT</name>
<organism evidence="13 14">
    <name type="scientific">Setaria italica</name>
    <name type="common">Foxtail millet</name>
    <name type="synonym">Panicum italicum</name>
    <dbReference type="NCBI Taxonomy" id="4555"/>
    <lineage>
        <taxon>Eukaryota</taxon>
        <taxon>Viridiplantae</taxon>
        <taxon>Streptophyta</taxon>
        <taxon>Embryophyta</taxon>
        <taxon>Tracheophyta</taxon>
        <taxon>Spermatophyta</taxon>
        <taxon>Magnoliopsida</taxon>
        <taxon>Liliopsida</taxon>
        <taxon>Poales</taxon>
        <taxon>Poaceae</taxon>
        <taxon>PACMAD clade</taxon>
        <taxon>Panicoideae</taxon>
        <taxon>Panicodae</taxon>
        <taxon>Paniceae</taxon>
        <taxon>Cenchrinae</taxon>
        <taxon>Setaria</taxon>
    </lineage>
</organism>
<keyword evidence="3" id="KW-0479">Metal-binding</keyword>
<feature type="domain" description="CCT" evidence="12">
    <location>
        <begin position="603"/>
        <end position="645"/>
    </location>
</feature>